<evidence type="ECO:0000256" key="2">
    <source>
        <dbReference type="ARBA" id="ARBA00022722"/>
    </source>
</evidence>
<comment type="similarity">
    <text evidence="6">Belongs to the PINc/VapC protein family.</text>
</comment>
<dbReference type="GO" id="GO:0046872">
    <property type="term" value="F:metal ion binding"/>
    <property type="evidence" value="ECO:0007669"/>
    <property type="project" value="UniProtKB-KW"/>
</dbReference>
<keyword evidence="5" id="KW-0460">Magnesium</keyword>
<dbReference type="SUPFAM" id="SSF88723">
    <property type="entry name" value="PIN domain-like"/>
    <property type="match status" value="1"/>
</dbReference>
<dbReference type="KEGG" id="tgy:X802_08450"/>
<dbReference type="PANTHER" id="PTHR33653:SF1">
    <property type="entry name" value="RIBONUCLEASE VAPC2"/>
    <property type="match status" value="1"/>
</dbReference>
<keyword evidence="2" id="KW-0540">Nuclease</keyword>
<dbReference type="AlphaFoldDB" id="A0A0X1KLQ1"/>
<accession>A0A0X1KLQ1</accession>
<dbReference type="STRING" id="1432656.X802_08450"/>
<feature type="domain" description="PIN" evidence="7">
    <location>
        <begin position="6"/>
        <end position="104"/>
    </location>
</feature>
<evidence type="ECO:0000256" key="3">
    <source>
        <dbReference type="ARBA" id="ARBA00022723"/>
    </source>
</evidence>
<dbReference type="InterPro" id="IPR029060">
    <property type="entry name" value="PIN-like_dom_sf"/>
</dbReference>
<dbReference type="GO" id="GO:0004518">
    <property type="term" value="F:nuclease activity"/>
    <property type="evidence" value="ECO:0007669"/>
    <property type="project" value="UniProtKB-KW"/>
</dbReference>
<keyword evidence="3" id="KW-0479">Metal-binding</keyword>
<dbReference type="EMBL" id="CP007140">
    <property type="protein sequence ID" value="AJC72170.1"/>
    <property type="molecule type" value="Genomic_DNA"/>
</dbReference>
<name>A0A0X1KLQ1_9EURY</name>
<keyword evidence="4" id="KW-0378">Hydrolase</keyword>
<evidence type="ECO:0000256" key="1">
    <source>
        <dbReference type="ARBA" id="ARBA00001946"/>
    </source>
</evidence>
<organism evidence="8 9">
    <name type="scientific">Thermococcus guaymasensis DSM 11113</name>
    <dbReference type="NCBI Taxonomy" id="1432656"/>
    <lineage>
        <taxon>Archaea</taxon>
        <taxon>Methanobacteriati</taxon>
        <taxon>Methanobacteriota</taxon>
        <taxon>Thermococci</taxon>
        <taxon>Thermococcales</taxon>
        <taxon>Thermococcaceae</taxon>
        <taxon>Thermococcus</taxon>
    </lineage>
</organism>
<dbReference type="InterPro" id="IPR050556">
    <property type="entry name" value="Type_II_TA_system_RNase"/>
</dbReference>
<dbReference type="Pfam" id="PF01850">
    <property type="entry name" value="PIN"/>
    <property type="match status" value="1"/>
</dbReference>
<evidence type="ECO:0000256" key="5">
    <source>
        <dbReference type="ARBA" id="ARBA00022842"/>
    </source>
</evidence>
<comment type="cofactor">
    <cofactor evidence="1">
        <name>Mg(2+)</name>
        <dbReference type="ChEBI" id="CHEBI:18420"/>
    </cofactor>
</comment>
<dbReference type="Proteomes" id="UP000062043">
    <property type="component" value="Chromosome"/>
</dbReference>
<dbReference type="PATRIC" id="fig|1432656.3.peg.1646"/>
<dbReference type="Gene3D" id="3.40.50.1010">
    <property type="entry name" value="5'-nuclease"/>
    <property type="match status" value="1"/>
</dbReference>
<evidence type="ECO:0000256" key="4">
    <source>
        <dbReference type="ARBA" id="ARBA00022801"/>
    </source>
</evidence>
<dbReference type="PANTHER" id="PTHR33653">
    <property type="entry name" value="RIBONUCLEASE VAPC2"/>
    <property type="match status" value="1"/>
</dbReference>
<gene>
    <name evidence="8" type="ORF">X802_08450</name>
</gene>
<evidence type="ECO:0000259" key="7">
    <source>
        <dbReference type="Pfam" id="PF01850"/>
    </source>
</evidence>
<sequence>MNRGRKDLLSKYKGAYISVITLFEFLRGIRDDKRRKRALRDFKRLYKVIHVDTTTAVLASEMYVKLQREGTPHDDDGDLLVAATALKRNLTVLTADNGFKKFRKLGVDVILTR</sequence>
<keyword evidence="9" id="KW-1185">Reference proteome</keyword>
<dbReference type="InterPro" id="IPR002716">
    <property type="entry name" value="PIN_dom"/>
</dbReference>
<evidence type="ECO:0000256" key="6">
    <source>
        <dbReference type="ARBA" id="ARBA00038093"/>
    </source>
</evidence>
<evidence type="ECO:0000313" key="9">
    <source>
        <dbReference type="Proteomes" id="UP000062043"/>
    </source>
</evidence>
<dbReference type="GO" id="GO:0016787">
    <property type="term" value="F:hydrolase activity"/>
    <property type="evidence" value="ECO:0007669"/>
    <property type="project" value="UniProtKB-KW"/>
</dbReference>
<protein>
    <recommendedName>
        <fullName evidence="7">PIN domain-containing protein</fullName>
    </recommendedName>
</protein>
<dbReference type="CDD" id="cd09881">
    <property type="entry name" value="PIN_VapC4-5_FitB-like"/>
    <property type="match status" value="1"/>
</dbReference>
<reference evidence="8 9" key="1">
    <citation type="submission" date="2014-01" db="EMBL/GenBank/DDBJ databases">
        <title>Genome sequencing of Thermococcus guaymasensis.</title>
        <authorList>
            <person name="Zhang X."/>
            <person name="Alvare G."/>
            <person name="Fristensky B."/>
            <person name="Chen L."/>
            <person name="Suen T."/>
            <person name="Chen Q."/>
            <person name="Ma K."/>
        </authorList>
    </citation>
    <scope>NUCLEOTIDE SEQUENCE [LARGE SCALE GENOMIC DNA]</scope>
    <source>
        <strain evidence="8 9">DSM 11113</strain>
    </source>
</reference>
<proteinExistence type="inferred from homology"/>
<evidence type="ECO:0000313" key="8">
    <source>
        <dbReference type="EMBL" id="AJC72170.1"/>
    </source>
</evidence>